<accession>A0ABU5A568</accession>
<sequence length="161" mass="18043">MQTTKIINTQQGLIEWLGEQAKNSKRQGFVPKAVVEQFDEMIKAFAETGFWQFDGAEDEFFEQLHDRIDRDEMGAHCHKSVPEFVAAMGVLLGEEREAGEIGVPCIAAVIQLLKFVAKQKKVLFCLEGEDAVRVKSKQGFERHHGVSIDVVISLADDSVLH</sequence>
<dbReference type="EMBL" id="JAVIIQ010000006">
    <property type="protein sequence ID" value="MDX8532808.1"/>
    <property type="molecule type" value="Genomic_DNA"/>
</dbReference>
<protein>
    <submittedName>
        <fullName evidence="1">Uncharacterized protein</fullName>
    </submittedName>
</protein>
<proteinExistence type="predicted"/>
<dbReference type="RefSeq" id="WP_320249108.1">
    <property type="nucleotide sequence ID" value="NZ_JAVIIQ010000006.1"/>
</dbReference>
<keyword evidence="2" id="KW-1185">Reference proteome</keyword>
<dbReference type="Proteomes" id="UP001285154">
    <property type="component" value="Unassembled WGS sequence"/>
</dbReference>
<evidence type="ECO:0000313" key="2">
    <source>
        <dbReference type="Proteomes" id="UP001285154"/>
    </source>
</evidence>
<organism evidence="1 2">
    <name type="scientific">Mesorhizobium vachelliae</name>
    <dbReference type="NCBI Taxonomy" id="3072309"/>
    <lineage>
        <taxon>Bacteria</taxon>
        <taxon>Pseudomonadati</taxon>
        <taxon>Pseudomonadota</taxon>
        <taxon>Alphaproteobacteria</taxon>
        <taxon>Hyphomicrobiales</taxon>
        <taxon>Phyllobacteriaceae</taxon>
        <taxon>Mesorhizobium</taxon>
    </lineage>
</organism>
<name>A0ABU5A568_9HYPH</name>
<comment type="caution">
    <text evidence="1">The sequence shown here is derived from an EMBL/GenBank/DDBJ whole genome shotgun (WGS) entry which is preliminary data.</text>
</comment>
<evidence type="ECO:0000313" key="1">
    <source>
        <dbReference type="EMBL" id="MDX8532808.1"/>
    </source>
</evidence>
<reference evidence="1 2" key="1">
    <citation type="submission" date="2023-08" db="EMBL/GenBank/DDBJ databases">
        <title>Implementing the SeqCode for naming new Mesorhizobium species isolated from Vachellia karroo root nodules.</title>
        <authorList>
            <person name="Van Lill M."/>
        </authorList>
    </citation>
    <scope>NUCLEOTIDE SEQUENCE [LARGE SCALE GENOMIC DNA]</scope>
    <source>
        <strain evidence="1 2">VK25D</strain>
    </source>
</reference>
<gene>
    <name evidence="1" type="ORF">RFM42_17605</name>
</gene>